<keyword evidence="4" id="KW-0804">Transcription</keyword>
<dbReference type="Pfam" id="PF04542">
    <property type="entry name" value="Sigma70_r2"/>
    <property type="match status" value="1"/>
</dbReference>
<dbReference type="PANTHER" id="PTHR43133:SF25">
    <property type="entry name" value="RNA POLYMERASE SIGMA FACTOR RFAY-RELATED"/>
    <property type="match status" value="1"/>
</dbReference>
<dbReference type="PANTHER" id="PTHR43133">
    <property type="entry name" value="RNA POLYMERASE ECF-TYPE SIGMA FACTO"/>
    <property type="match status" value="1"/>
</dbReference>
<dbReference type="Pfam" id="PF08281">
    <property type="entry name" value="Sigma70_r4_2"/>
    <property type="match status" value="1"/>
</dbReference>
<dbReference type="Gene3D" id="1.10.10.10">
    <property type="entry name" value="Winged helix-like DNA-binding domain superfamily/Winged helix DNA-binding domain"/>
    <property type="match status" value="1"/>
</dbReference>
<keyword evidence="7" id="KW-1185">Reference proteome</keyword>
<evidence type="ECO:0000313" key="6">
    <source>
        <dbReference type="EMBL" id="MFD0898949.1"/>
    </source>
</evidence>
<sequence>MGEDEFTAVYTATYRPLLGYALRRCDTPEDAADVVAETFAIAWRRAADIPAGDQARLWLYGVAHRVLANHRRGARRDTIRVAALRDELAAGTAPRPAPGPDGPAVAEVFRALPDRDRELLALVAWEGLSNTEIATVLGCSRNAVSIRLHRARRRFARALRSAGVDAPPDVVRDRVAVRNPVSSRSDLT</sequence>
<evidence type="ECO:0000256" key="2">
    <source>
        <dbReference type="ARBA" id="ARBA00023015"/>
    </source>
</evidence>
<dbReference type="InterPro" id="IPR036388">
    <property type="entry name" value="WH-like_DNA-bd_sf"/>
</dbReference>
<reference evidence="7" key="1">
    <citation type="journal article" date="2019" name="Int. J. Syst. Evol. Microbiol.">
        <title>The Global Catalogue of Microorganisms (GCM) 10K type strain sequencing project: providing services to taxonomists for standard genome sequencing and annotation.</title>
        <authorList>
            <consortium name="The Broad Institute Genomics Platform"/>
            <consortium name="The Broad Institute Genome Sequencing Center for Infectious Disease"/>
            <person name="Wu L."/>
            <person name="Ma J."/>
        </authorList>
    </citation>
    <scope>NUCLEOTIDE SEQUENCE [LARGE SCALE GENOMIC DNA]</scope>
    <source>
        <strain evidence="7">JCM 31202</strain>
    </source>
</reference>
<evidence type="ECO:0000313" key="7">
    <source>
        <dbReference type="Proteomes" id="UP001596972"/>
    </source>
</evidence>
<accession>A0ABW3EJI8</accession>
<evidence type="ECO:0000259" key="5">
    <source>
        <dbReference type="SMART" id="SM00421"/>
    </source>
</evidence>
<dbReference type="EMBL" id="JBHTJA010000001">
    <property type="protein sequence ID" value="MFD0898949.1"/>
    <property type="molecule type" value="Genomic_DNA"/>
</dbReference>
<dbReference type="SUPFAM" id="SSF88946">
    <property type="entry name" value="Sigma2 domain of RNA polymerase sigma factors"/>
    <property type="match status" value="1"/>
</dbReference>
<evidence type="ECO:0000256" key="4">
    <source>
        <dbReference type="ARBA" id="ARBA00023163"/>
    </source>
</evidence>
<evidence type="ECO:0000256" key="3">
    <source>
        <dbReference type="ARBA" id="ARBA00023082"/>
    </source>
</evidence>
<protein>
    <submittedName>
        <fullName evidence="6">RNA polymerase sigma factor</fullName>
    </submittedName>
</protein>
<gene>
    <name evidence="6" type="ORF">ACFQ11_00890</name>
</gene>
<feature type="domain" description="HTH luxR-type" evidence="5">
    <location>
        <begin position="109"/>
        <end position="166"/>
    </location>
</feature>
<dbReference type="InterPro" id="IPR013324">
    <property type="entry name" value="RNA_pol_sigma_r3/r4-like"/>
</dbReference>
<dbReference type="RefSeq" id="WP_378295743.1">
    <property type="nucleotide sequence ID" value="NZ_JBHTJA010000001.1"/>
</dbReference>
<evidence type="ECO:0000256" key="1">
    <source>
        <dbReference type="ARBA" id="ARBA00010641"/>
    </source>
</evidence>
<dbReference type="Proteomes" id="UP001596972">
    <property type="component" value="Unassembled WGS sequence"/>
</dbReference>
<comment type="similarity">
    <text evidence="1">Belongs to the sigma-70 factor family. ECF subfamily.</text>
</comment>
<dbReference type="InterPro" id="IPR013249">
    <property type="entry name" value="RNA_pol_sigma70_r4_t2"/>
</dbReference>
<dbReference type="InterPro" id="IPR007627">
    <property type="entry name" value="RNA_pol_sigma70_r2"/>
</dbReference>
<dbReference type="InterPro" id="IPR000792">
    <property type="entry name" value="Tscrpt_reg_LuxR_C"/>
</dbReference>
<comment type="caution">
    <text evidence="6">The sequence shown here is derived from an EMBL/GenBank/DDBJ whole genome shotgun (WGS) entry which is preliminary data.</text>
</comment>
<dbReference type="Gene3D" id="1.10.1740.10">
    <property type="match status" value="1"/>
</dbReference>
<dbReference type="InterPro" id="IPR013325">
    <property type="entry name" value="RNA_pol_sigma_r2"/>
</dbReference>
<name>A0ABW3EJI8_9ACTN</name>
<proteinExistence type="inferred from homology"/>
<keyword evidence="3" id="KW-0731">Sigma factor</keyword>
<dbReference type="InterPro" id="IPR039425">
    <property type="entry name" value="RNA_pol_sigma-70-like"/>
</dbReference>
<dbReference type="SUPFAM" id="SSF88659">
    <property type="entry name" value="Sigma3 and sigma4 domains of RNA polymerase sigma factors"/>
    <property type="match status" value="1"/>
</dbReference>
<dbReference type="SMART" id="SM00421">
    <property type="entry name" value="HTH_LUXR"/>
    <property type="match status" value="1"/>
</dbReference>
<organism evidence="6 7">
    <name type="scientific">Actinomadura sediminis</name>
    <dbReference type="NCBI Taxonomy" id="1038904"/>
    <lineage>
        <taxon>Bacteria</taxon>
        <taxon>Bacillati</taxon>
        <taxon>Actinomycetota</taxon>
        <taxon>Actinomycetes</taxon>
        <taxon>Streptosporangiales</taxon>
        <taxon>Thermomonosporaceae</taxon>
        <taxon>Actinomadura</taxon>
    </lineage>
</organism>
<keyword evidence="2" id="KW-0805">Transcription regulation</keyword>